<dbReference type="KEGG" id="agv:OJF2_09230"/>
<dbReference type="OrthoDB" id="288655at2"/>
<dbReference type="EMBL" id="CP042997">
    <property type="protein sequence ID" value="QEH32452.1"/>
    <property type="molecule type" value="Genomic_DNA"/>
</dbReference>
<evidence type="ECO:0008006" key="3">
    <source>
        <dbReference type="Google" id="ProtNLM"/>
    </source>
</evidence>
<reference evidence="1 2" key="1">
    <citation type="submission" date="2019-08" db="EMBL/GenBank/DDBJ databases">
        <title>Deep-cultivation of Planctomycetes and their phenomic and genomic characterization uncovers novel biology.</title>
        <authorList>
            <person name="Wiegand S."/>
            <person name="Jogler M."/>
            <person name="Boedeker C."/>
            <person name="Pinto D."/>
            <person name="Vollmers J."/>
            <person name="Rivas-Marin E."/>
            <person name="Kohn T."/>
            <person name="Peeters S.H."/>
            <person name="Heuer A."/>
            <person name="Rast P."/>
            <person name="Oberbeckmann S."/>
            <person name="Bunk B."/>
            <person name="Jeske O."/>
            <person name="Meyerdierks A."/>
            <person name="Storesund J.E."/>
            <person name="Kallscheuer N."/>
            <person name="Luecker S."/>
            <person name="Lage O.M."/>
            <person name="Pohl T."/>
            <person name="Merkel B.J."/>
            <person name="Hornburger P."/>
            <person name="Mueller R.-W."/>
            <person name="Bruemmer F."/>
            <person name="Labrenz M."/>
            <person name="Spormann A.M."/>
            <person name="Op den Camp H."/>
            <person name="Overmann J."/>
            <person name="Amann R."/>
            <person name="Jetten M.S.M."/>
            <person name="Mascher T."/>
            <person name="Medema M.H."/>
            <person name="Devos D.P."/>
            <person name="Kaster A.-K."/>
            <person name="Ovreas L."/>
            <person name="Rohde M."/>
            <person name="Galperin M.Y."/>
            <person name="Jogler C."/>
        </authorList>
    </citation>
    <scope>NUCLEOTIDE SEQUENCE [LARGE SCALE GENOMIC DNA]</scope>
    <source>
        <strain evidence="1 2">OJF2</strain>
    </source>
</reference>
<organism evidence="1 2">
    <name type="scientific">Aquisphaera giovannonii</name>
    <dbReference type="NCBI Taxonomy" id="406548"/>
    <lineage>
        <taxon>Bacteria</taxon>
        <taxon>Pseudomonadati</taxon>
        <taxon>Planctomycetota</taxon>
        <taxon>Planctomycetia</taxon>
        <taxon>Isosphaerales</taxon>
        <taxon>Isosphaeraceae</taxon>
        <taxon>Aquisphaera</taxon>
    </lineage>
</organism>
<dbReference type="Proteomes" id="UP000324233">
    <property type="component" value="Chromosome"/>
</dbReference>
<dbReference type="RefSeq" id="WP_148591643.1">
    <property type="nucleotide sequence ID" value="NZ_CP042997.1"/>
</dbReference>
<accession>A0A5B9VW48</accession>
<sequence length="79" mass="8619">MSTVLSIDEVQVRLRELILHLGPGEEVIITEDRKPVARIVGASPKPGTGLRPPPGLGKGFITVVSDDEEHLADFQEYMP</sequence>
<protein>
    <recommendedName>
        <fullName evidence="3">Antitoxin</fullName>
    </recommendedName>
</protein>
<evidence type="ECO:0000313" key="2">
    <source>
        <dbReference type="Proteomes" id="UP000324233"/>
    </source>
</evidence>
<name>A0A5B9VW48_9BACT</name>
<keyword evidence="2" id="KW-1185">Reference proteome</keyword>
<evidence type="ECO:0000313" key="1">
    <source>
        <dbReference type="EMBL" id="QEH32452.1"/>
    </source>
</evidence>
<proteinExistence type="predicted"/>
<gene>
    <name evidence="1" type="ORF">OJF2_09230</name>
</gene>
<dbReference type="AlphaFoldDB" id="A0A5B9VW48"/>